<dbReference type="Proteomes" id="UP000676506">
    <property type="component" value="Chromosome 1"/>
</dbReference>
<reference evidence="2 3" key="1">
    <citation type="submission" date="2021-03" db="EMBL/GenBank/DDBJ databases">
        <title>Genomic and phenotypic characterization of Chloracidobacterium isolates provides evidence for multiple species.</title>
        <authorList>
            <person name="Saini M.K."/>
            <person name="Costas A.M.G."/>
            <person name="Tank M."/>
            <person name="Bryant D.A."/>
        </authorList>
    </citation>
    <scope>NUCLEOTIDE SEQUENCE [LARGE SCALE GENOMIC DNA]</scope>
    <source>
        <strain evidence="2 3">BV2-C</strain>
    </source>
</reference>
<keyword evidence="1" id="KW-0472">Membrane</keyword>
<dbReference type="Pfam" id="PF01809">
    <property type="entry name" value="YidD"/>
    <property type="match status" value="1"/>
</dbReference>
<protein>
    <recommendedName>
        <fullName evidence="1">Putative membrane protein insertion efficiency factor</fullName>
    </recommendedName>
</protein>
<dbReference type="SMART" id="SM01234">
    <property type="entry name" value="Haemolytic"/>
    <property type="match status" value="1"/>
</dbReference>
<dbReference type="InterPro" id="IPR002696">
    <property type="entry name" value="Membr_insert_effic_factor_YidD"/>
</dbReference>
<keyword evidence="3" id="KW-1185">Reference proteome</keyword>
<evidence type="ECO:0000313" key="3">
    <source>
        <dbReference type="Proteomes" id="UP000676506"/>
    </source>
</evidence>
<dbReference type="PANTHER" id="PTHR33383">
    <property type="entry name" value="MEMBRANE PROTEIN INSERTION EFFICIENCY FACTOR-RELATED"/>
    <property type="match status" value="1"/>
</dbReference>
<accession>A0ABX8BAK4</accession>
<dbReference type="NCBIfam" id="TIGR00278">
    <property type="entry name" value="membrane protein insertion efficiency factor YidD"/>
    <property type="match status" value="1"/>
</dbReference>
<name>A0ABX8BAK4_9BACT</name>
<evidence type="ECO:0000256" key="1">
    <source>
        <dbReference type="HAMAP-Rule" id="MF_00386"/>
    </source>
</evidence>
<comment type="similarity">
    <text evidence="1">Belongs to the UPF0161 family.</text>
</comment>
<comment type="function">
    <text evidence="1">Could be involved in insertion of integral membrane proteins into the membrane.</text>
</comment>
<gene>
    <name evidence="2" type="primary">yidD</name>
    <name evidence="2" type="ORF">J8C06_06145</name>
</gene>
<dbReference type="EMBL" id="CP072648">
    <property type="protein sequence ID" value="QUW03956.1"/>
    <property type="molecule type" value="Genomic_DNA"/>
</dbReference>
<organism evidence="2 3">
    <name type="scientific">Chloracidobacterium validum</name>
    <dbReference type="NCBI Taxonomy" id="2821543"/>
    <lineage>
        <taxon>Bacteria</taxon>
        <taxon>Pseudomonadati</taxon>
        <taxon>Acidobacteriota</taxon>
        <taxon>Terriglobia</taxon>
        <taxon>Terriglobales</taxon>
        <taxon>Acidobacteriaceae</taxon>
        <taxon>Chloracidobacterium</taxon>
    </lineage>
</organism>
<evidence type="ECO:0000313" key="2">
    <source>
        <dbReference type="EMBL" id="QUW03956.1"/>
    </source>
</evidence>
<comment type="subcellular location">
    <subcellularLocation>
        <location evidence="1">Cell membrane</location>
        <topology evidence="1">Peripheral membrane protein</topology>
        <orientation evidence="1">Cytoplasmic side</orientation>
    </subcellularLocation>
</comment>
<proteinExistence type="inferred from homology"/>
<sequence>MKQAVLAAIRAYQFLISPLMPPICRFQPTCSRYTAEAIARYGVARGGWLGLRRLARCHPLCQGGYDPVPDLTPRTVARESSRAKGSSVSR</sequence>
<dbReference type="PANTHER" id="PTHR33383:SF1">
    <property type="entry name" value="MEMBRANE PROTEIN INSERTION EFFICIENCY FACTOR-RELATED"/>
    <property type="match status" value="1"/>
</dbReference>
<keyword evidence="1" id="KW-1003">Cell membrane</keyword>
<dbReference type="HAMAP" id="MF_00386">
    <property type="entry name" value="UPF0161_YidD"/>
    <property type="match status" value="1"/>
</dbReference>